<dbReference type="SUPFAM" id="SSF53474">
    <property type="entry name" value="alpha/beta-Hydrolases"/>
    <property type="match status" value="1"/>
</dbReference>
<dbReference type="AlphaFoldDB" id="D9PMA6"/>
<proteinExistence type="predicted"/>
<dbReference type="InterPro" id="IPR029058">
    <property type="entry name" value="AB_hydrolase_fold"/>
</dbReference>
<dbReference type="Gene3D" id="3.40.50.1820">
    <property type="entry name" value="alpha/beta hydrolase"/>
    <property type="match status" value="1"/>
</dbReference>
<dbReference type="EMBL" id="ADZX01000812">
    <property type="protein sequence ID" value="EFK95306.1"/>
    <property type="molecule type" value="Genomic_DNA"/>
</dbReference>
<comment type="caution">
    <text evidence="1">The sequence shown here is derived from an EMBL/GenBank/DDBJ whole genome shotgun (WGS) entry which is preliminary data.</text>
</comment>
<organism evidence="1">
    <name type="scientific">sediment metagenome</name>
    <dbReference type="NCBI Taxonomy" id="749907"/>
    <lineage>
        <taxon>unclassified sequences</taxon>
        <taxon>metagenomes</taxon>
        <taxon>ecological metagenomes</taxon>
    </lineage>
</organism>
<reference evidence="1" key="2">
    <citation type="journal article" date="2011" name="Microb. Ecol.">
        <title>Taxonomic and Functional Metagenomic Profiling of the Microbial Community in the Anoxic Sediment of a Sub-saline Shallow Lake (Laguna de Carrizo, Central Spain).</title>
        <authorList>
            <person name="Ferrer M."/>
            <person name="Guazzaroni M.E."/>
            <person name="Richter M."/>
            <person name="Garcia-Salamanca A."/>
            <person name="Yarza P."/>
            <person name="Suarez-Suarez A."/>
            <person name="Solano J."/>
            <person name="Alcaide M."/>
            <person name="van Dillewijn P."/>
            <person name="Molina-Henares M.A."/>
            <person name="Lopez-Cortes N."/>
            <person name="Al-Ramahi Y."/>
            <person name="Guerrero C."/>
            <person name="Acosta A."/>
            <person name="de Eugenio L.I."/>
            <person name="Martinez V."/>
            <person name="Marques S."/>
            <person name="Rojo F."/>
            <person name="Santero E."/>
            <person name="Genilloud O."/>
            <person name="Perez-Perez J."/>
            <person name="Rossello-Mora R."/>
            <person name="Ramos J.L."/>
        </authorList>
    </citation>
    <scope>NUCLEOTIDE SEQUENCE</scope>
</reference>
<name>D9PMA6_9ZZZZ</name>
<gene>
    <name evidence="1" type="ORF">LDC_2684</name>
</gene>
<protein>
    <submittedName>
        <fullName evidence="1">Uncharacterized protein</fullName>
    </submittedName>
</protein>
<evidence type="ECO:0000313" key="1">
    <source>
        <dbReference type="EMBL" id="EFK95306.1"/>
    </source>
</evidence>
<accession>D9PMA6</accession>
<reference evidence="1" key="1">
    <citation type="submission" date="2010-07" db="EMBL/GenBank/DDBJ databases">
        <authorList>
            <consortium name="CONSOLIDER consortium CSD2007-00005"/>
            <person name="Guazzaroni M.-E."/>
            <person name="Richter M."/>
            <person name="Garcia-Salamanca A."/>
            <person name="Yarza P."/>
            <person name="Ferrer M."/>
        </authorList>
    </citation>
    <scope>NUCLEOTIDE SEQUENCE</scope>
</reference>
<sequence>MPIRVFHGGRDRTIPVEDGHALVAAVSGPTALTVYERDHHNCLEHVDEITALTLEFLSDPVGTCERHAATERIDASASIHVTDRDALLAGVGVEPRRGFARLPFLLPGVRPGTGPARD</sequence>